<dbReference type="PROSITE" id="PS50987">
    <property type="entry name" value="HTH_ARSR_2"/>
    <property type="match status" value="1"/>
</dbReference>
<dbReference type="Pfam" id="PF01022">
    <property type="entry name" value="HTH_5"/>
    <property type="match status" value="1"/>
</dbReference>
<reference evidence="6" key="1">
    <citation type="submission" date="2015-11" db="EMBL/GenBank/DDBJ databases">
        <authorList>
            <person name="Varghese N."/>
        </authorList>
    </citation>
    <scope>NUCLEOTIDE SEQUENCE [LARGE SCALE GENOMIC DNA]</scope>
    <source>
        <strain evidence="6">JGI-23</strain>
    </source>
</reference>
<evidence type="ECO:0000259" key="4">
    <source>
        <dbReference type="PROSITE" id="PS50987"/>
    </source>
</evidence>
<dbReference type="SMART" id="SM00418">
    <property type="entry name" value="HTH_ARSR"/>
    <property type="match status" value="1"/>
</dbReference>
<sequence length="99" mass="11241">MDIKKAKNISFEEEAEIFKILGHPMRLKIVCGLLGEGLCVSDIEDCLGEPQPKISQHLAILRAKGIVRAEREGQNIRYRVVHPLVIKIAKLLEREKLKD</sequence>
<dbReference type="InterPro" id="IPR051081">
    <property type="entry name" value="HTH_MetalResp_TranReg"/>
</dbReference>
<evidence type="ECO:0000313" key="6">
    <source>
        <dbReference type="Proteomes" id="UP000199197"/>
    </source>
</evidence>
<dbReference type="SUPFAM" id="SSF46785">
    <property type="entry name" value="Winged helix' DNA-binding domain"/>
    <property type="match status" value="1"/>
</dbReference>
<dbReference type="InterPro" id="IPR036390">
    <property type="entry name" value="WH_DNA-bd_sf"/>
</dbReference>
<keyword evidence="1" id="KW-0805">Transcription regulation</keyword>
<dbReference type="InterPro" id="IPR011991">
    <property type="entry name" value="ArsR-like_HTH"/>
</dbReference>
<keyword evidence="6" id="KW-1185">Reference proteome</keyword>
<dbReference type="AlphaFoldDB" id="A0A0P1NWH2"/>
<dbReference type="PANTHER" id="PTHR33154:SF18">
    <property type="entry name" value="ARSENICAL RESISTANCE OPERON REPRESSOR"/>
    <property type="match status" value="1"/>
</dbReference>
<keyword evidence="2" id="KW-0238">DNA-binding</keyword>
<dbReference type="GO" id="GO:0003700">
    <property type="term" value="F:DNA-binding transcription factor activity"/>
    <property type="evidence" value="ECO:0007669"/>
    <property type="project" value="InterPro"/>
</dbReference>
<organism evidence="5 6">
    <name type="scientific">Candidatus Chryseopegocella kryptomonas</name>
    <dbReference type="NCBI Taxonomy" id="1633643"/>
    <lineage>
        <taxon>Bacteria</taxon>
        <taxon>Pseudomonadati</taxon>
        <taxon>Candidatus Kryptoniota</taxon>
        <taxon>Candidatus Chryseopegocella</taxon>
    </lineage>
</organism>
<evidence type="ECO:0000256" key="2">
    <source>
        <dbReference type="ARBA" id="ARBA00023125"/>
    </source>
</evidence>
<dbReference type="RefSeq" id="WP_092350511.1">
    <property type="nucleotide sequence ID" value="NZ_CZVW01000017.1"/>
</dbReference>
<dbReference type="EMBL" id="CZVW01000017">
    <property type="protein sequence ID" value="CUT03690.1"/>
    <property type="molecule type" value="Genomic_DNA"/>
</dbReference>
<protein>
    <submittedName>
        <fullName evidence="5">Transcriptional regulator, ArsR family</fullName>
    </submittedName>
</protein>
<dbReference type="Gene3D" id="1.10.10.10">
    <property type="entry name" value="Winged helix-like DNA-binding domain superfamily/Winged helix DNA-binding domain"/>
    <property type="match status" value="1"/>
</dbReference>
<accession>A0A0P1NWH2</accession>
<dbReference type="NCBIfam" id="NF033788">
    <property type="entry name" value="HTH_metalloreg"/>
    <property type="match status" value="1"/>
</dbReference>
<dbReference type="InterPro" id="IPR036388">
    <property type="entry name" value="WH-like_DNA-bd_sf"/>
</dbReference>
<keyword evidence="3" id="KW-0804">Transcription</keyword>
<feature type="domain" description="HTH arsR-type" evidence="4">
    <location>
        <begin position="6"/>
        <end position="99"/>
    </location>
</feature>
<dbReference type="PRINTS" id="PR00778">
    <property type="entry name" value="HTHARSR"/>
</dbReference>
<gene>
    <name evidence="5" type="ORF">JGI23_01534</name>
</gene>
<dbReference type="PANTHER" id="PTHR33154">
    <property type="entry name" value="TRANSCRIPTIONAL REGULATOR, ARSR FAMILY"/>
    <property type="match status" value="1"/>
</dbReference>
<dbReference type="OrthoDB" id="9802016at2"/>
<evidence type="ECO:0000256" key="3">
    <source>
        <dbReference type="ARBA" id="ARBA00023163"/>
    </source>
</evidence>
<dbReference type="InterPro" id="IPR001845">
    <property type="entry name" value="HTH_ArsR_DNA-bd_dom"/>
</dbReference>
<dbReference type="GO" id="GO:0003677">
    <property type="term" value="F:DNA binding"/>
    <property type="evidence" value="ECO:0007669"/>
    <property type="project" value="UniProtKB-KW"/>
</dbReference>
<dbReference type="Proteomes" id="UP000199197">
    <property type="component" value="Unassembled WGS sequence"/>
</dbReference>
<evidence type="ECO:0000256" key="1">
    <source>
        <dbReference type="ARBA" id="ARBA00023015"/>
    </source>
</evidence>
<evidence type="ECO:0000313" key="5">
    <source>
        <dbReference type="EMBL" id="CUT03690.1"/>
    </source>
</evidence>
<dbReference type="CDD" id="cd00090">
    <property type="entry name" value="HTH_ARSR"/>
    <property type="match status" value="1"/>
</dbReference>
<name>A0A0P1NWH2_9BACT</name>
<proteinExistence type="predicted"/>